<accession>A0A7W6NR43</accession>
<dbReference type="PROSITE" id="PS51257">
    <property type="entry name" value="PROKAR_LIPOPROTEIN"/>
    <property type="match status" value="1"/>
</dbReference>
<reference evidence="3 4" key="1">
    <citation type="submission" date="2020-08" db="EMBL/GenBank/DDBJ databases">
        <title>Genomic Encyclopedia of Type Strains, Phase IV (KMG-IV): sequencing the most valuable type-strain genomes for metagenomic binning, comparative biology and taxonomic classification.</title>
        <authorList>
            <person name="Goeker M."/>
        </authorList>
    </citation>
    <scope>NUCLEOTIDE SEQUENCE [LARGE SCALE GENOMIC DNA]</scope>
    <source>
        <strain evidence="3 4">DSM 23960</strain>
    </source>
</reference>
<dbReference type="EMBL" id="JACIDM010000003">
    <property type="protein sequence ID" value="MBB4083867.1"/>
    <property type="molecule type" value="Genomic_DNA"/>
</dbReference>
<keyword evidence="1" id="KW-0175">Coiled coil</keyword>
<protein>
    <recommendedName>
        <fullName evidence="5">DUF2799 domain-containing protein</fullName>
    </recommendedName>
</protein>
<dbReference type="InterPro" id="IPR021242">
    <property type="entry name" value="DUF2799"/>
</dbReference>
<feature type="signal peptide" evidence="2">
    <location>
        <begin position="1"/>
        <end position="24"/>
    </location>
</feature>
<evidence type="ECO:0000256" key="1">
    <source>
        <dbReference type="SAM" id="Coils"/>
    </source>
</evidence>
<comment type="caution">
    <text evidence="3">The sequence shown here is derived from an EMBL/GenBank/DDBJ whole genome shotgun (WGS) entry which is preliminary data.</text>
</comment>
<name>A0A7W6NR43_9CAUL</name>
<evidence type="ECO:0000313" key="4">
    <source>
        <dbReference type="Proteomes" id="UP000529946"/>
    </source>
</evidence>
<dbReference type="AlphaFoldDB" id="A0A7W6NR43"/>
<dbReference type="Proteomes" id="UP000529946">
    <property type="component" value="Unassembled WGS sequence"/>
</dbReference>
<feature type="coiled-coil region" evidence="1">
    <location>
        <begin position="125"/>
        <end position="197"/>
    </location>
</feature>
<organism evidence="3 4">
    <name type="scientific">Brevundimonas lenta</name>
    <dbReference type="NCBI Taxonomy" id="424796"/>
    <lineage>
        <taxon>Bacteria</taxon>
        <taxon>Pseudomonadati</taxon>
        <taxon>Pseudomonadota</taxon>
        <taxon>Alphaproteobacteria</taxon>
        <taxon>Caulobacterales</taxon>
        <taxon>Caulobacteraceae</taxon>
        <taxon>Brevundimonas</taxon>
    </lineage>
</organism>
<feature type="chain" id="PRO_5031573693" description="DUF2799 domain-containing protein" evidence="2">
    <location>
        <begin position="25"/>
        <end position="212"/>
    </location>
</feature>
<keyword evidence="4" id="KW-1185">Reference proteome</keyword>
<evidence type="ECO:0000313" key="3">
    <source>
        <dbReference type="EMBL" id="MBB4083867.1"/>
    </source>
</evidence>
<keyword evidence="2" id="KW-0732">Signal</keyword>
<dbReference type="RefSeq" id="WP_183205011.1">
    <property type="nucleotide sequence ID" value="NZ_BAAAER010000003.1"/>
</dbReference>
<evidence type="ECO:0000256" key="2">
    <source>
        <dbReference type="SAM" id="SignalP"/>
    </source>
</evidence>
<evidence type="ECO:0008006" key="5">
    <source>
        <dbReference type="Google" id="ProtNLM"/>
    </source>
</evidence>
<sequence>MRTILFAAAATTAALMLGSCATMSKDQCLAGDWSGQGYSDGASGLAQSRLGEHAEACMKHGIAPDDAAYRSGWSQGVITYCTPGRGFAEGRSGNGYAGVCPAELERDFMPAYEDGRVVYAAEQAVRDAESLINSLGGRLEELDDKLDAKQRELRTEGLTDEQRDVIRNRIQEVRREREDTERDWRRAQRALDDAEMRARDVRYRFERSYGRW</sequence>
<proteinExistence type="predicted"/>
<dbReference type="Pfam" id="PF10973">
    <property type="entry name" value="DUF2799"/>
    <property type="match status" value="1"/>
</dbReference>
<gene>
    <name evidence="3" type="ORF">GGR12_002755</name>
</gene>